<sequence length="123" mass="13057">MAASTLTTTFLAKFSHSTLFLQSSSISKHDVIPNFFTKTTNKSILVQASKPQNSHSDNAFISKEDVSYLVKLGAGSVAGAAAIKYGSIVFPEITKPNIVQALTMISAPVIVAVLLLIKQSSSK</sequence>
<dbReference type="EMBL" id="BAABME010000397">
    <property type="protein sequence ID" value="GAA0142432.1"/>
    <property type="molecule type" value="Genomic_DNA"/>
</dbReference>
<evidence type="ECO:0000313" key="3">
    <source>
        <dbReference type="Proteomes" id="UP001454036"/>
    </source>
</evidence>
<feature type="transmembrane region" description="Helical" evidence="1">
    <location>
        <begin position="98"/>
        <end position="117"/>
    </location>
</feature>
<reference evidence="2 3" key="1">
    <citation type="submission" date="2024-01" db="EMBL/GenBank/DDBJ databases">
        <title>The complete chloroplast genome sequence of Lithospermum erythrorhizon: insights into the phylogenetic relationship among Boraginaceae species and the maternal lineages of purple gromwells.</title>
        <authorList>
            <person name="Okada T."/>
            <person name="Watanabe K."/>
        </authorList>
    </citation>
    <scope>NUCLEOTIDE SEQUENCE [LARGE SCALE GENOMIC DNA]</scope>
</reference>
<evidence type="ECO:0000256" key="1">
    <source>
        <dbReference type="SAM" id="Phobius"/>
    </source>
</evidence>
<keyword evidence="1" id="KW-0812">Transmembrane</keyword>
<keyword evidence="3" id="KW-1185">Reference proteome</keyword>
<feature type="transmembrane region" description="Helical" evidence="1">
    <location>
        <begin position="68"/>
        <end position="86"/>
    </location>
</feature>
<dbReference type="Proteomes" id="UP001454036">
    <property type="component" value="Unassembled WGS sequence"/>
</dbReference>
<accession>A0AAV3NSS8</accession>
<dbReference type="AlphaFoldDB" id="A0AAV3NSS8"/>
<evidence type="ECO:0000313" key="2">
    <source>
        <dbReference type="EMBL" id="GAA0142432.1"/>
    </source>
</evidence>
<name>A0AAV3NSS8_LITER</name>
<dbReference type="PANTHER" id="PTHR37224">
    <property type="entry name" value="OS02G0804400 PROTEIN"/>
    <property type="match status" value="1"/>
</dbReference>
<organism evidence="2 3">
    <name type="scientific">Lithospermum erythrorhizon</name>
    <name type="common">Purple gromwell</name>
    <name type="synonym">Lithospermum officinale var. erythrorhizon</name>
    <dbReference type="NCBI Taxonomy" id="34254"/>
    <lineage>
        <taxon>Eukaryota</taxon>
        <taxon>Viridiplantae</taxon>
        <taxon>Streptophyta</taxon>
        <taxon>Embryophyta</taxon>
        <taxon>Tracheophyta</taxon>
        <taxon>Spermatophyta</taxon>
        <taxon>Magnoliopsida</taxon>
        <taxon>eudicotyledons</taxon>
        <taxon>Gunneridae</taxon>
        <taxon>Pentapetalae</taxon>
        <taxon>asterids</taxon>
        <taxon>lamiids</taxon>
        <taxon>Boraginales</taxon>
        <taxon>Boraginaceae</taxon>
        <taxon>Boraginoideae</taxon>
        <taxon>Lithospermeae</taxon>
        <taxon>Lithospermum</taxon>
    </lineage>
</organism>
<keyword evidence="1" id="KW-0472">Membrane</keyword>
<proteinExistence type="predicted"/>
<protein>
    <submittedName>
        <fullName evidence="2">Uncharacterized protein</fullName>
    </submittedName>
</protein>
<gene>
    <name evidence="2" type="ORF">LIER_03336</name>
</gene>
<comment type="caution">
    <text evidence="2">The sequence shown here is derived from an EMBL/GenBank/DDBJ whole genome shotgun (WGS) entry which is preliminary data.</text>
</comment>
<keyword evidence="1" id="KW-1133">Transmembrane helix</keyword>